<dbReference type="SUPFAM" id="SSF52980">
    <property type="entry name" value="Restriction endonuclease-like"/>
    <property type="match status" value="1"/>
</dbReference>
<protein>
    <recommendedName>
        <fullName evidence="6">PD-(D/E)XK endonuclease-like domain-containing protein</fullName>
    </recommendedName>
</protein>
<keyword evidence="2" id="KW-0227">DNA damage</keyword>
<dbReference type="InterPro" id="IPR027417">
    <property type="entry name" value="P-loop_NTPase"/>
</dbReference>
<name>A0ABN1YL64_9MICO</name>
<dbReference type="SUPFAM" id="SSF52540">
    <property type="entry name" value="P-loop containing nucleoside triphosphate hydrolases"/>
    <property type="match status" value="1"/>
</dbReference>
<dbReference type="Pfam" id="PF12705">
    <property type="entry name" value="PDDEXK_1"/>
    <property type="match status" value="1"/>
</dbReference>
<evidence type="ECO:0000256" key="1">
    <source>
        <dbReference type="ARBA" id="ARBA00022722"/>
    </source>
</evidence>
<keyword evidence="1" id="KW-0540">Nuclease</keyword>
<evidence type="ECO:0000313" key="8">
    <source>
        <dbReference type="Proteomes" id="UP001501266"/>
    </source>
</evidence>
<gene>
    <name evidence="7" type="ORF">GCM10009640_00590</name>
</gene>
<dbReference type="InterPro" id="IPR038726">
    <property type="entry name" value="PDDEXK_AddAB-type"/>
</dbReference>
<feature type="domain" description="PD-(D/E)XK endonuclease-like" evidence="6">
    <location>
        <begin position="161"/>
        <end position="388"/>
    </location>
</feature>
<dbReference type="Proteomes" id="UP001501266">
    <property type="component" value="Unassembled WGS sequence"/>
</dbReference>
<keyword evidence="4" id="KW-0378">Hydrolase</keyword>
<evidence type="ECO:0000313" key="7">
    <source>
        <dbReference type="EMBL" id="GAA1417087.1"/>
    </source>
</evidence>
<evidence type="ECO:0000256" key="4">
    <source>
        <dbReference type="ARBA" id="ARBA00022839"/>
    </source>
</evidence>
<sequence>MIVAGLQDGVWPNLRARGSLLGANRLDGDGPGAGDGTADARAEVLHDELRTFLKALSTARSAVLLTAVESDDEQPSPFVAGIEPTPAPDGGWHSLRSLVASLRRRAVRAAADGDERDLSQAAAALRRLAAAGVPGAATGEWAGLAPISTTERLDAVEAVHASPSSLQSLEDCEVAWVIDRVAGSTGGQAAGFGTIVHEAVEQHDATDPLELEQAIGARFGELAHESSWEAARQRGDIAPMTATIADYFQRLRGLGWTVETADREARFSVELEGGATLNGSIDWLEHAPGGTVRVVDLKTGKRKPDEHAELGNLQLRAYQLAIALGGIAGVPPQAATEARLFLPRLERREKAIDAEPFEGVRERFEAHLAEAVAAMGGADFRAVPAEHCFERFAHGQCAIHVLPEVTE</sequence>
<keyword evidence="3" id="KW-0067">ATP-binding</keyword>
<accession>A0ABN1YL64</accession>
<comment type="caution">
    <text evidence="7">The sequence shown here is derived from an EMBL/GenBank/DDBJ whole genome shotgun (WGS) entry which is preliminary data.</text>
</comment>
<evidence type="ECO:0000256" key="5">
    <source>
        <dbReference type="ARBA" id="ARBA00023204"/>
    </source>
</evidence>
<evidence type="ECO:0000259" key="6">
    <source>
        <dbReference type="Pfam" id="PF12705"/>
    </source>
</evidence>
<dbReference type="EMBL" id="BAAAKK010000001">
    <property type="protein sequence ID" value="GAA1417087.1"/>
    <property type="molecule type" value="Genomic_DNA"/>
</dbReference>
<keyword evidence="5" id="KW-0234">DNA repair</keyword>
<dbReference type="InterPro" id="IPR011335">
    <property type="entry name" value="Restrct_endonuc-II-like"/>
</dbReference>
<reference evidence="7 8" key="1">
    <citation type="journal article" date="2019" name="Int. J. Syst. Evol. Microbiol.">
        <title>The Global Catalogue of Microorganisms (GCM) 10K type strain sequencing project: providing services to taxonomists for standard genome sequencing and annotation.</title>
        <authorList>
            <consortium name="The Broad Institute Genomics Platform"/>
            <consortium name="The Broad Institute Genome Sequencing Center for Infectious Disease"/>
            <person name="Wu L."/>
            <person name="Ma J."/>
        </authorList>
    </citation>
    <scope>NUCLEOTIDE SEQUENCE [LARGE SCALE GENOMIC DNA]</scope>
    <source>
        <strain evidence="7 8">JCM 12398</strain>
    </source>
</reference>
<organism evidence="7 8">
    <name type="scientific">Agrococcus citreus</name>
    <dbReference type="NCBI Taxonomy" id="84643"/>
    <lineage>
        <taxon>Bacteria</taxon>
        <taxon>Bacillati</taxon>
        <taxon>Actinomycetota</taxon>
        <taxon>Actinomycetes</taxon>
        <taxon>Micrococcales</taxon>
        <taxon>Microbacteriaceae</taxon>
        <taxon>Agrococcus</taxon>
    </lineage>
</organism>
<keyword evidence="8" id="KW-1185">Reference proteome</keyword>
<dbReference type="InterPro" id="IPR011604">
    <property type="entry name" value="PDDEXK-like_dom_sf"/>
</dbReference>
<keyword evidence="3" id="KW-0347">Helicase</keyword>
<keyword evidence="3" id="KW-0547">Nucleotide-binding</keyword>
<keyword evidence="4" id="KW-0269">Exonuclease</keyword>
<evidence type="ECO:0000256" key="2">
    <source>
        <dbReference type="ARBA" id="ARBA00022763"/>
    </source>
</evidence>
<evidence type="ECO:0000256" key="3">
    <source>
        <dbReference type="ARBA" id="ARBA00022806"/>
    </source>
</evidence>
<proteinExistence type="predicted"/>
<dbReference type="Gene3D" id="3.90.320.10">
    <property type="match status" value="1"/>
</dbReference>